<organism evidence="2 3">
    <name type="scientific">candidate division KSB3 bacterium</name>
    <dbReference type="NCBI Taxonomy" id="2044937"/>
    <lineage>
        <taxon>Bacteria</taxon>
        <taxon>candidate division KSB3</taxon>
    </lineage>
</organism>
<reference evidence="2 3" key="1">
    <citation type="submission" date="2017-10" db="EMBL/GenBank/DDBJ databases">
        <title>Novel microbial diversity and functional potential in the marine mammal oral microbiome.</title>
        <authorList>
            <person name="Dudek N.K."/>
            <person name="Sun C.L."/>
            <person name="Burstein D."/>
            <person name="Kantor R.S."/>
            <person name="Aliaga Goltsman D.S."/>
            <person name="Bik E.M."/>
            <person name="Thomas B.C."/>
            <person name="Banfield J.F."/>
            <person name="Relman D.A."/>
        </authorList>
    </citation>
    <scope>NUCLEOTIDE SEQUENCE [LARGE SCALE GENOMIC DNA]</scope>
    <source>
        <strain evidence="2">DOLJORAL78_47_16</strain>
    </source>
</reference>
<comment type="caution">
    <text evidence="2">The sequence shown here is derived from an EMBL/GenBank/DDBJ whole genome shotgun (WGS) entry which is preliminary data.</text>
</comment>
<sequence>MRKKTIRVAFWHNVFSPYRVPVFQKLAAYDDIDLTVYYGSAKDSHRAWDVDFGAGYHYELLPSLSIPYYPHKFNYTFFTELCRKKYDVYIAVENEIGGQIAYLAKMWTKTPLILWSVEIVYEIVYDRQGYTLQDYLRRLPGFLGRRIHGVIFSPFHHGALYVKRHADAYLAAGRETEKHLKSVGAPGPFFCYGNTIDTTHLSRELNQKNVSELKQHLGIEGKTVILSVSYLQERKGVQYLIEAYRRIQYENTVLLIVGDGEYKQALLRLVPEDRKDILFVGHDEDTAQYYAIADIFVMPSFSDPWGLTVNEAMVAGLPVITTTNVGAQELIQGNGFLVPPRDSHAIQKKIELLLHAKSLRIEMGGRSREIIRDYTIEHIAETCREAIYAVT</sequence>
<evidence type="ECO:0000259" key="1">
    <source>
        <dbReference type="Pfam" id="PF00534"/>
    </source>
</evidence>
<dbReference type="SUPFAM" id="SSF53756">
    <property type="entry name" value="UDP-Glycosyltransferase/glycogen phosphorylase"/>
    <property type="match status" value="1"/>
</dbReference>
<dbReference type="Proteomes" id="UP000230821">
    <property type="component" value="Unassembled WGS sequence"/>
</dbReference>
<dbReference type="InterPro" id="IPR050194">
    <property type="entry name" value="Glycosyltransferase_grp1"/>
</dbReference>
<dbReference type="AlphaFoldDB" id="A0A2G6KG33"/>
<gene>
    <name evidence="2" type="ORF">CSA56_07250</name>
</gene>
<dbReference type="InterPro" id="IPR001296">
    <property type="entry name" value="Glyco_trans_1"/>
</dbReference>
<evidence type="ECO:0000313" key="2">
    <source>
        <dbReference type="EMBL" id="PIE34633.1"/>
    </source>
</evidence>
<name>A0A2G6KG33_9BACT</name>
<dbReference type="PANTHER" id="PTHR45947:SF3">
    <property type="entry name" value="SULFOQUINOVOSYL TRANSFERASE SQD2"/>
    <property type="match status" value="1"/>
</dbReference>
<feature type="domain" description="Glycosyl transferase family 1" evidence="1">
    <location>
        <begin position="212"/>
        <end position="368"/>
    </location>
</feature>
<proteinExistence type="predicted"/>
<dbReference type="CDD" id="cd03801">
    <property type="entry name" value="GT4_PimA-like"/>
    <property type="match status" value="1"/>
</dbReference>
<evidence type="ECO:0000313" key="3">
    <source>
        <dbReference type="Proteomes" id="UP000230821"/>
    </source>
</evidence>
<dbReference type="GO" id="GO:0016757">
    <property type="term" value="F:glycosyltransferase activity"/>
    <property type="evidence" value="ECO:0007669"/>
    <property type="project" value="InterPro"/>
</dbReference>
<protein>
    <recommendedName>
        <fullName evidence="1">Glycosyl transferase family 1 domain-containing protein</fullName>
    </recommendedName>
</protein>
<dbReference type="Pfam" id="PF00534">
    <property type="entry name" value="Glycos_transf_1"/>
    <property type="match status" value="1"/>
</dbReference>
<dbReference type="EMBL" id="PDSK01000081">
    <property type="protein sequence ID" value="PIE34633.1"/>
    <property type="molecule type" value="Genomic_DNA"/>
</dbReference>
<accession>A0A2G6KG33</accession>
<dbReference type="PANTHER" id="PTHR45947">
    <property type="entry name" value="SULFOQUINOVOSYL TRANSFERASE SQD2"/>
    <property type="match status" value="1"/>
</dbReference>
<dbReference type="Gene3D" id="3.40.50.2000">
    <property type="entry name" value="Glycogen Phosphorylase B"/>
    <property type="match status" value="2"/>
</dbReference>